<evidence type="ECO:0000313" key="4">
    <source>
        <dbReference type="Proteomes" id="UP000182998"/>
    </source>
</evidence>
<dbReference type="STRING" id="451.B6N58_12510"/>
<dbReference type="AlphaFoldDB" id="A0A098GD21"/>
<keyword evidence="4" id="KW-1185">Reference proteome</keyword>
<dbReference type="HOGENOM" id="CLU_1609961_0_0_6"/>
<dbReference type="OrthoDB" id="5638855at2"/>
<dbReference type="Proteomes" id="UP000032414">
    <property type="component" value="Chromosome I"/>
</dbReference>
<gene>
    <name evidence="1" type="ORF">LMI_0560</name>
    <name evidence="2" type="ORF">SAMN02982997_01995</name>
</gene>
<reference evidence="2 4" key="3">
    <citation type="submission" date="2016-10" db="EMBL/GenBank/DDBJ databases">
        <authorList>
            <person name="Varghese N."/>
            <person name="Submissions S."/>
        </authorList>
    </citation>
    <scope>NUCLEOTIDE SEQUENCE [LARGE SCALE GENOMIC DNA]</scope>
    <source>
        <strain evidence="2 4">ATCC 33218</strain>
    </source>
</reference>
<reference evidence="1" key="2">
    <citation type="submission" date="2014-09" db="EMBL/GenBank/DDBJ databases">
        <authorList>
            <person name="GOMEZ-VALERO Laura"/>
        </authorList>
    </citation>
    <scope>NUCLEOTIDE SEQUENCE</scope>
    <source>
        <strain evidence="1">ATCC33218</strain>
    </source>
</reference>
<sequence>MKFFIEKVTYIPSAAPIIAIHWRANILKSSTCVDYYPWTNYPYEQNLEHFKPHYFYNRAGITLFKAPKEMTKQDILSHNTNNYESDPEEPTPKTRASLVERLEKAADEICNLSDSRYLYFMKNKNTRKVFTLQEVEIMQGIYSNDDSETKQKEFIEYSQKQKMHQ</sequence>
<evidence type="ECO:0000313" key="3">
    <source>
        <dbReference type="Proteomes" id="UP000032414"/>
    </source>
</evidence>
<evidence type="ECO:0000313" key="1">
    <source>
        <dbReference type="EMBL" id="CEG59905.1"/>
    </source>
</evidence>
<reference evidence="3" key="1">
    <citation type="submission" date="2014-09" db="EMBL/GenBank/DDBJ databases">
        <authorList>
            <person name="Gomez-Valero L."/>
        </authorList>
    </citation>
    <scope>NUCLEOTIDE SEQUENCE [LARGE SCALE GENOMIC DNA]</scope>
    <source>
        <strain evidence="3">ATCC33218</strain>
    </source>
</reference>
<dbReference type="EMBL" id="LN614830">
    <property type="protein sequence ID" value="CEG59905.1"/>
    <property type="molecule type" value="Genomic_DNA"/>
</dbReference>
<dbReference type="RefSeq" id="WP_045098412.1">
    <property type="nucleotide sequence ID" value="NZ_FMVN01000009.1"/>
</dbReference>
<dbReference type="PATRIC" id="fig|451.8.peg.138"/>
<accession>A0A098GD21</accession>
<dbReference type="KEGG" id="tmc:LMI_0560"/>
<organism evidence="1 3">
    <name type="scientific">Legionella micdadei</name>
    <name type="common">Tatlockia micdadei</name>
    <dbReference type="NCBI Taxonomy" id="451"/>
    <lineage>
        <taxon>Bacteria</taxon>
        <taxon>Pseudomonadati</taxon>
        <taxon>Pseudomonadota</taxon>
        <taxon>Gammaproteobacteria</taxon>
        <taxon>Legionellales</taxon>
        <taxon>Legionellaceae</taxon>
        <taxon>Legionella</taxon>
    </lineage>
</organism>
<proteinExistence type="predicted"/>
<evidence type="ECO:0000313" key="2">
    <source>
        <dbReference type="EMBL" id="SCY53224.1"/>
    </source>
</evidence>
<protein>
    <submittedName>
        <fullName evidence="1">Uncharacterized protein</fullName>
    </submittedName>
</protein>
<dbReference type="Proteomes" id="UP000182998">
    <property type="component" value="Unassembled WGS sequence"/>
</dbReference>
<dbReference type="EMBL" id="FMVN01000009">
    <property type="protein sequence ID" value="SCY53224.1"/>
    <property type="molecule type" value="Genomic_DNA"/>
</dbReference>
<name>A0A098GD21_LEGMI</name>